<feature type="domain" description="Ig-like" evidence="9">
    <location>
        <begin position="11"/>
        <end position="94"/>
    </location>
</feature>
<organism evidence="10 11">
    <name type="scientific">Cyprinodon variegatus</name>
    <name type="common">Sheepshead minnow</name>
    <dbReference type="NCBI Taxonomy" id="28743"/>
    <lineage>
        <taxon>Eukaryota</taxon>
        <taxon>Metazoa</taxon>
        <taxon>Chordata</taxon>
        <taxon>Craniata</taxon>
        <taxon>Vertebrata</taxon>
        <taxon>Euteleostomi</taxon>
        <taxon>Actinopterygii</taxon>
        <taxon>Neopterygii</taxon>
        <taxon>Teleostei</taxon>
        <taxon>Neoteleostei</taxon>
        <taxon>Acanthomorphata</taxon>
        <taxon>Ovalentaria</taxon>
        <taxon>Atherinomorphae</taxon>
        <taxon>Cyprinodontiformes</taxon>
        <taxon>Cyprinodontidae</taxon>
        <taxon>Cyprinodon</taxon>
    </lineage>
</organism>
<evidence type="ECO:0000313" key="11">
    <source>
        <dbReference type="Proteomes" id="UP000265020"/>
    </source>
</evidence>
<keyword evidence="7" id="KW-0325">Glycoprotein</keyword>
<keyword evidence="4" id="KW-0391">Immunity</keyword>
<evidence type="ECO:0000256" key="2">
    <source>
        <dbReference type="ARBA" id="ARBA00022475"/>
    </source>
</evidence>
<dbReference type="SMART" id="SM00406">
    <property type="entry name" value="IGv"/>
    <property type="match status" value="1"/>
</dbReference>
<dbReference type="GO" id="GO:0005886">
    <property type="term" value="C:plasma membrane"/>
    <property type="evidence" value="ECO:0007669"/>
    <property type="project" value="UniProtKB-SubCell"/>
</dbReference>
<dbReference type="PROSITE" id="PS50835">
    <property type="entry name" value="IG_LIKE"/>
    <property type="match status" value="2"/>
</dbReference>
<dbReference type="STRING" id="28743.ENSCVAP00000029871"/>
<evidence type="ECO:0000256" key="1">
    <source>
        <dbReference type="ARBA" id="ARBA00004236"/>
    </source>
</evidence>
<proteinExistence type="predicted"/>
<evidence type="ECO:0000256" key="5">
    <source>
        <dbReference type="ARBA" id="ARBA00023136"/>
    </source>
</evidence>
<evidence type="ECO:0000256" key="7">
    <source>
        <dbReference type="ARBA" id="ARBA00023180"/>
    </source>
</evidence>
<dbReference type="InterPro" id="IPR003599">
    <property type="entry name" value="Ig_sub"/>
</dbReference>
<dbReference type="Proteomes" id="UP000265020">
    <property type="component" value="Unassembled WGS sequence"/>
</dbReference>
<dbReference type="GeneTree" id="ENSGT01030000234530"/>
<dbReference type="PANTHER" id="PTHR19433">
    <property type="entry name" value="T-CELL RECEPTOR ALPHA CHAIN V REGION-RELATED"/>
    <property type="match status" value="1"/>
</dbReference>
<feature type="transmembrane region" description="Helical" evidence="8">
    <location>
        <begin position="226"/>
        <end position="249"/>
    </location>
</feature>
<dbReference type="GO" id="GO:0002376">
    <property type="term" value="P:immune system process"/>
    <property type="evidence" value="ECO:0007669"/>
    <property type="project" value="UniProtKB-KW"/>
</dbReference>
<keyword evidence="8" id="KW-0812">Transmembrane</keyword>
<dbReference type="SMART" id="SM00409">
    <property type="entry name" value="IG"/>
    <property type="match status" value="1"/>
</dbReference>
<reference evidence="10" key="2">
    <citation type="submission" date="2025-09" db="UniProtKB">
        <authorList>
            <consortium name="Ensembl"/>
        </authorList>
    </citation>
    <scope>IDENTIFICATION</scope>
</reference>
<dbReference type="SUPFAM" id="SSF48726">
    <property type="entry name" value="Immunoglobulin"/>
    <property type="match status" value="2"/>
</dbReference>
<keyword evidence="5 8" id="KW-0472">Membrane</keyword>
<keyword evidence="3" id="KW-0732">Signal</keyword>
<dbReference type="Pfam" id="PF07686">
    <property type="entry name" value="V-set"/>
    <property type="match status" value="1"/>
</dbReference>
<comment type="subcellular location">
    <subcellularLocation>
        <location evidence="1">Cell membrane</location>
    </subcellularLocation>
</comment>
<dbReference type="InterPro" id="IPR007110">
    <property type="entry name" value="Ig-like_dom"/>
</dbReference>
<dbReference type="PANTHER" id="PTHR19433:SF133">
    <property type="entry name" value="IMMUNE-TYPE RECEPTOR 5 PRECURSOR-RELATED"/>
    <property type="match status" value="1"/>
</dbReference>
<evidence type="ECO:0000256" key="8">
    <source>
        <dbReference type="SAM" id="Phobius"/>
    </source>
</evidence>
<evidence type="ECO:0000313" key="10">
    <source>
        <dbReference type="Ensembl" id="ENSCVAP00000029871.1"/>
    </source>
</evidence>
<dbReference type="AlphaFoldDB" id="A0A3Q2EC47"/>
<dbReference type="InterPro" id="IPR013106">
    <property type="entry name" value="Ig_V-set"/>
</dbReference>
<dbReference type="OMA" id="MYLLIEG"/>
<evidence type="ECO:0000259" key="9">
    <source>
        <dbReference type="PROSITE" id="PS50835"/>
    </source>
</evidence>
<keyword evidence="2" id="KW-1003">Cell membrane</keyword>
<dbReference type="GO" id="GO:0009617">
    <property type="term" value="P:response to bacterium"/>
    <property type="evidence" value="ECO:0007669"/>
    <property type="project" value="TreeGrafter"/>
</dbReference>
<keyword evidence="6" id="KW-1015">Disulfide bond</keyword>
<dbReference type="CDD" id="cd00099">
    <property type="entry name" value="IgV"/>
    <property type="match status" value="1"/>
</dbReference>
<dbReference type="Gene3D" id="2.60.40.10">
    <property type="entry name" value="Immunoglobulins"/>
    <property type="match status" value="2"/>
</dbReference>
<evidence type="ECO:0000256" key="4">
    <source>
        <dbReference type="ARBA" id="ARBA00022859"/>
    </source>
</evidence>
<dbReference type="InterPro" id="IPR013783">
    <property type="entry name" value="Ig-like_fold"/>
</dbReference>
<dbReference type="InterPro" id="IPR052051">
    <property type="entry name" value="TCR_complex_component"/>
</dbReference>
<name>A0A3Q2EC47_CYPVA</name>
<evidence type="ECO:0000256" key="3">
    <source>
        <dbReference type="ARBA" id="ARBA00022729"/>
    </source>
</evidence>
<sequence length="301" mass="34244">MILFDYFFFLGKTVTLTCDVNKDHQKRDWLHWYKQTAGDTLKLILMHKMNTNPVYGPGFPSSAFNATSDDKTFNLTILETAREDEGMYHCAYSNWFESTWNGMYLLIEGNDRTSSYRVVQQPAVLDPSRPADSDTLQCSLLSQPEEKTCSGEPRVFWLRSVPDLIYTDGKTQCEKPSNTEKRCSYNFSRMVSPSDVGTYYCAVATCGEILLGNGTTVKIGRFSFNVIVLAVTVICLVISVVVNILLICCRAQRTSHKKREDGEHMTYAALHFSTGTVNRRELKTEESVYSNVRFSQFEYTS</sequence>
<evidence type="ECO:0000256" key="6">
    <source>
        <dbReference type="ARBA" id="ARBA00023157"/>
    </source>
</evidence>
<keyword evidence="8" id="KW-1133">Transmembrane helix</keyword>
<feature type="domain" description="Ig-like" evidence="9">
    <location>
        <begin position="122"/>
        <end position="218"/>
    </location>
</feature>
<reference evidence="10" key="1">
    <citation type="submission" date="2025-08" db="UniProtKB">
        <authorList>
            <consortium name="Ensembl"/>
        </authorList>
    </citation>
    <scope>IDENTIFICATION</scope>
</reference>
<accession>A0A3Q2EC47</accession>
<protein>
    <recommendedName>
        <fullName evidence="9">Ig-like domain-containing protein</fullName>
    </recommendedName>
</protein>
<dbReference type="InterPro" id="IPR036179">
    <property type="entry name" value="Ig-like_dom_sf"/>
</dbReference>
<dbReference type="Ensembl" id="ENSCVAT00000023276.1">
    <property type="protein sequence ID" value="ENSCVAP00000029871.1"/>
    <property type="gene ID" value="ENSCVAG00000017984.1"/>
</dbReference>
<keyword evidence="11" id="KW-1185">Reference proteome</keyword>